<gene>
    <name evidence="1" type="ORF">A2368_04670</name>
</gene>
<sequence length="286" mass="31595">MATETGGGLESQPTKEHLTKREVRSAVVIGTVGTLMAAMVLTGPDTGVVYAVPVVAGLVAMKAFDAVDAGISMGRRGVDKMLDGVEQAYAAWQQASKMEMLTYIPRETVKLAGKAAVYGWEKFTGVLPGVRAKEENRMLRSRLSESDQEIARLEVGLIKAEKAQTIADARAAYDAMVEDKSYKVDGNRVVNQGGKWSREEQDLLALYVVSALAIRAGRRRDGAVPYEGARYLFREKLDAYCQTHRNETRAKILEDFRKASQVTGDWKLWDPYRVGGYDYWKGCVGK</sequence>
<evidence type="ECO:0000313" key="1">
    <source>
        <dbReference type="EMBL" id="OGD79843.1"/>
    </source>
</evidence>
<dbReference type="AlphaFoldDB" id="A0A1F5FJQ6"/>
<protein>
    <submittedName>
        <fullName evidence="1">Uncharacterized protein</fullName>
    </submittedName>
</protein>
<dbReference type="Proteomes" id="UP000176682">
    <property type="component" value="Unassembled WGS sequence"/>
</dbReference>
<proteinExistence type="predicted"/>
<reference evidence="1 2" key="1">
    <citation type="journal article" date="2016" name="Nat. Commun.">
        <title>Thousands of microbial genomes shed light on interconnected biogeochemical processes in an aquifer system.</title>
        <authorList>
            <person name="Anantharaman K."/>
            <person name="Brown C.T."/>
            <person name="Hug L.A."/>
            <person name="Sharon I."/>
            <person name="Castelle C.J."/>
            <person name="Probst A.J."/>
            <person name="Thomas B.C."/>
            <person name="Singh A."/>
            <person name="Wilkins M.J."/>
            <person name="Karaoz U."/>
            <person name="Brodie E.L."/>
            <person name="Williams K.H."/>
            <person name="Hubbard S.S."/>
            <person name="Banfield J.F."/>
        </authorList>
    </citation>
    <scope>NUCLEOTIDE SEQUENCE [LARGE SCALE GENOMIC DNA]</scope>
</reference>
<evidence type="ECO:0000313" key="2">
    <source>
        <dbReference type="Proteomes" id="UP000176682"/>
    </source>
</evidence>
<dbReference type="EMBL" id="MFAM01000007">
    <property type="protein sequence ID" value="OGD79843.1"/>
    <property type="molecule type" value="Genomic_DNA"/>
</dbReference>
<organism evidence="1 2">
    <name type="scientific">Candidatus Collierbacteria bacterium RIFOXYB1_FULL_49_13</name>
    <dbReference type="NCBI Taxonomy" id="1817728"/>
    <lineage>
        <taxon>Bacteria</taxon>
        <taxon>Candidatus Collieribacteriota</taxon>
    </lineage>
</organism>
<accession>A0A1F5FJQ6</accession>
<comment type="caution">
    <text evidence="1">The sequence shown here is derived from an EMBL/GenBank/DDBJ whole genome shotgun (WGS) entry which is preliminary data.</text>
</comment>
<name>A0A1F5FJQ6_9BACT</name>